<dbReference type="RefSeq" id="WP_099072229.1">
    <property type="nucleotide sequence ID" value="NZ_LAHD01000169.1"/>
</dbReference>
<feature type="transmembrane region" description="Helical" evidence="6">
    <location>
        <begin position="165"/>
        <end position="182"/>
    </location>
</feature>
<feature type="transmembrane region" description="Helical" evidence="6">
    <location>
        <begin position="136"/>
        <end position="153"/>
    </location>
</feature>
<dbReference type="GO" id="GO:0016020">
    <property type="term" value="C:membrane"/>
    <property type="evidence" value="ECO:0007669"/>
    <property type="project" value="UniProtKB-SubCell"/>
</dbReference>
<dbReference type="InterPro" id="IPR050638">
    <property type="entry name" value="AA-Vitamin_Transporters"/>
</dbReference>
<evidence type="ECO:0000256" key="3">
    <source>
        <dbReference type="ARBA" id="ARBA00022692"/>
    </source>
</evidence>
<dbReference type="Proteomes" id="UP000222310">
    <property type="component" value="Unassembled WGS sequence"/>
</dbReference>
<name>A0A9Q5Z5D1_NOSLI</name>
<feature type="domain" description="EamA" evidence="7">
    <location>
        <begin position="13"/>
        <end position="151"/>
    </location>
</feature>
<protein>
    <submittedName>
        <fullName evidence="8">Permease</fullName>
    </submittedName>
</protein>
<feature type="transmembrane region" description="Helical" evidence="6">
    <location>
        <begin position="108"/>
        <end position="129"/>
    </location>
</feature>
<reference evidence="8 9" key="1">
    <citation type="submission" date="2015-02" db="EMBL/GenBank/DDBJ databases">
        <title>Nostoc linckia genome annotation.</title>
        <authorList>
            <person name="Zhou Z."/>
        </authorList>
    </citation>
    <scope>NUCLEOTIDE SEQUENCE [LARGE SCALE GENOMIC DNA]</scope>
    <source>
        <strain evidence="9">z8</strain>
    </source>
</reference>
<evidence type="ECO:0000256" key="2">
    <source>
        <dbReference type="ARBA" id="ARBA00007362"/>
    </source>
</evidence>
<dbReference type="PANTHER" id="PTHR32322">
    <property type="entry name" value="INNER MEMBRANE TRANSPORTER"/>
    <property type="match status" value="1"/>
</dbReference>
<comment type="similarity">
    <text evidence="2">Belongs to the EamA transporter family.</text>
</comment>
<keyword evidence="4 6" id="KW-1133">Transmembrane helix</keyword>
<dbReference type="InterPro" id="IPR037185">
    <property type="entry name" value="EmrE-like"/>
</dbReference>
<feature type="transmembrane region" description="Helical" evidence="6">
    <location>
        <begin position="251"/>
        <end position="275"/>
    </location>
</feature>
<comment type="subcellular location">
    <subcellularLocation>
        <location evidence="1">Membrane</location>
        <topology evidence="1">Multi-pass membrane protein</topology>
    </subcellularLocation>
</comment>
<evidence type="ECO:0000256" key="5">
    <source>
        <dbReference type="ARBA" id="ARBA00023136"/>
    </source>
</evidence>
<feature type="transmembrane region" description="Helical" evidence="6">
    <location>
        <begin position="281"/>
        <end position="298"/>
    </location>
</feature>
<evidence type="ECO:0000256" key="1">
    <source>
        <dbReference type="ARBA" id="ARBA00004141"/>
    </source>
</evidence>
<evidence type="ECO:0000256" key="6">
    <source>
        <dbReference type="SAM" id="Phobius"/>
    </source>
</evidence>
<dbReference type="Pfam" id="PF00892">
    <property type="entry name" value="EamA"/>
    <property type="match status" value="2"/>
</dbReference>
<dbReference type="SUPFAM" id="SSF103481">
    <property type="entry name" value="Multidrug resistance efflux transporter EmrE"/>
    <property type="match status" value="2"/>
</dbReference>
<evidence type="ECO:0000313" key="9">
    <source>
        <dbReference type="Proteomes" id="UP000222310"/>
    </source>
</evidence>
<feature type="transmembrane region" description="Helical" evidence="6">
    <location>
        <begin position="225"/>
        <end position="244"/>
    </location>
</feature>
<sequence length="323" mass="35364">MNISNQTKIALAALLLGVGALSFGSIFVRLSEAEISPNATVFNRLWLASTIFGLWNGYKAISGQFSPDKPVEQQSYTSQDFLLLIGAGTCWAATLAFLAWSLTQTHVAISSVLHNLAPIFTSLGAWLLFRHGFESKFLLGMAIAFGGTITIEFEELQTSTNEVTGSFAAIVSAIFFGAYLLTVEKLRTKFSLEIIQLWICGMAAVVILPILLLTQDRIFPSSANGWLWVISQAAICQVLGHGLLTYSLARFSSVVVSLVHLLEPIFSAIFAFFIFSEQLSFFNFMGFAIVLIGLYLAISSQVADKSKLQNSFNTIFVKNLLKI</sequence>
<keyword evidence="3 6" id="KW-0812">Transmembrane</keyword>
<dbReference type="EMBL" id="LAHD01000169">
    <property type="protein sequence ID" value="PHJ94217.1"/>
    <property type="molecule type" value="Genomic_DNA"/>
</dbReference>
<comment type="caution">
    <text evidence="8">The sequence shown here is derived from an EMBL/GenBank/DDBJ whole genome shotgun (WGS) entry which is preliminary data.</text>
</comment>
<evidence type="ECO:0000256" key="4">
    <source>
        <dbReference type="ARBA" id="ARBA00022989"/>
    </source>
</evidence>
<feature type="transmembrane region" description="Helical" evidence="6">
    <location>
        <begin position="81"/>
        <end position="102"/>
    </location>
</feature>
<evidence type="ECO:0000259" key="7">
    <source>
        <dbReference type="Pfam" id="PF00892"/>
    </source>
</evidence>
<evidence type="ECO:0000313" key="8">
    <source>
        <dbReference type="EMBL" id="PHJ94217.1"/>
    </source>
</evidence>
<dbReference type="GeneID" id="57097894"/>
<dbReference type="InterPro" id="IPR000620">
    <property type="entry name" value="EamA_dom"/>
</dbReference>
<proteinExistence type="inferred from homology"/>
<gene>
    <name evidence="8" type="ORF">VF08_34165</name>
</gene>
<keyword evidence="5 6" id="KW-0472">Membrane</keyword>
<feature type="transmembrane region" description="Helical" evidence="6">
    <location>
        <begin position="194"/>
        <end position="213"/>
    </location>
</feature>
<accession>A0A9Q5Z5D1</accession>
<dbReference type="PANTHER" id="PTHR32322:SF2">
    <property type="entry name" value="EAMA DOMAIN-CONTAINING PROTEIN"/>
    <property type="match status" value="1"/>
</dbReference>
<feature type="domain" description="EamA" evidence="7">
    <location>
        <begin position="164"/>
        <end position="297"/>
    </location>
</feature>
<dbReference type="AlphaFoldDB" id="A0A9Q5Z5D1"/>
<organism evidence="8 9">
    <name type="scientific">Nostoc linckia z8</name>
    <dbReference type="NCBI Taxonomy" id="1628746"/>
    <lineage>
        <taxon>Bacteria</taxon>
        <taxon>Bacillati</taxon>
        <taxon>Cyanobacteriota</taxon>
        <taxon>Cyanophyceae</taxon>
        <taxon>Nostocales</taxon>
        <taxon>Nostocaceae</taxon>
        <taxon>Nostoc</taxon>
    </lineage>
</organism>
<feature type="transmembrane region" description="Helical" evidence="6">
    <location>
        <begin position="43"/>
        <end position="61"/>
    </location>
</feature>